<dbReference type="Proteomes" id="UP001240171">
    <property type="component" value="Unassembled WGS sequence"/>
</dbReference>
<evidence type="ECO:0000313" key="2">
    <source>
        <dbReference type="EMBL" id="MDO7904929.1"/>
    </source>
</evidence>
<protein>
    <submittedName>
        <fullName evidence="2">Thioredoxin family protein</fullName>
    </submittedName>
</protein>
<accession>A0ABT9C8C0</accession>
<dbReference type="InterPro" id="IPR036249">
    <property type="entry name" value="Thioredoxin-like_sf"/>
</dbReference>
<evidence type="ECO:0000259" key="1">
    <source>
        <dbReference type="Pfam" id="PF00085"/>
    </source>
</evidence>
<dbReference type="Gene3D" id="3.40.30.10">
    <property type="entry name" value="Glutaredoxin"/>
    <property type="match status" value="1"/>
</dbReference>
<keyword evidence="3" id="KW-1185">Reference proteome</keyword>
<dbReference type="SUPFAM" id="SSF52833">
    <property type="entry name" value="Thioredoxin-like"/>
    <property type="match status" value="1"/>
</dbReference>
<dbReference type="InterPro" id="IPR013766">
    <property type="entry name" value="Thioredoxin_domain"/>
</dbReference>
<name>A0ABT9C8C0_9BACL</name>
<sequence>MIELEARELKRMIWEGYRLALFVYTPMCGTCAAARRMLEVAEQLVPENTLYSVNINRIPEQVQEYRISSVPALLLFDGEAAEPKAVYKMGSVEHLLNEIRSVIS</sequence>
<comment type="caution">
    <text evidence="2">The sequence shown here is derived from an EMBL/GenBank/DDBJ whole genome shotgun (WGS) entry which is preliminary data.</text>
</comment>
<dbReference type="EMBL" id="JAUQTB010000001">
    <property type="protein sequence ID" value="MDO7904929.1"/>
    <property type="molecule type" value="Genomic_DNA"/>
</dbReference>
<dbReference type="CDD" id="cd02947">
    <property type="entry name" value="TRX_family"/>
    <property type="match status" value="1"/>
</dbReference>
<feature type="domain" description="Thioredoxin" evidence="1">
    <location>
        <begin position="23"/>
        <end position="96"/>
    </location>
</feature>
<gene>
    <name evidence="2" type="ORF">Q5741_00710</name>
</gene>
<evidence type="ECO:0000313" key="3">
    <source>
        <dbReference type="Proteomes" id="UP001240171"/>
    </source>
</evidence>
<dbReference type="RefSeq" id="WP_305022125.1">
    <property type="nucleotide sequence ID" value="NZ_JAUQTB010000001.1"/>
</dbReference>
<organism evidence="2 3">
    <name type="scientific">Paenibacillus lacisoli</name>
    <dbReference type="NCBI Taxonomy" id="3064525"/>
    <lineage>
        <taxon>Bacteria</taxon>
        <taxon>Bacillati</taxon>
        <taxon>Bacillota</taxon>
        <taxon>Bacilli</taxon>
        <taxon>Bacillales</taxon>
        <taxon>Paenibacillaceae</taxon>
        <taxon>Paenibacillus</taxon>
    </lineage>
</organism>
<proteinExistence type="predicted"/>
<reference evidence="2 3" key="1">
    <citation type="submission" date="2023-07" db="EMBL/GenBank/DDBJ databases">
        <title>Paenibacillus sp. JX-17 nov. isolated from soil.</title>
        <authorList>
            <person name="Wan Y."/>
            <person name="Liu B."/>
        </authorList>
    </citation>
    <scope>NUCLEOTIDE SEQUENCE [LARGE SCALE GENOMIC DNA]</scope>
    <source>
        <strain evidence="2 3">JX-17</strain>
    </source>
</reference>
<dbReference type="Pfam" id="PF00085">
    <property type="entry name" value="Thioredoxin"/>
    <property type="match status" value="1"/>
</dbReference>